<evidence type="ECO:0000256" key="1">
    <source>
        <dbReference type="PROSITE-ProRule" id="PRU00703"/>
    </source>
</evidence>
<evidence type="ECO:0000259" key="2">
    <source>
        <dbReference type="PROSITE" id="PS51371"/>
    </source>
</evidence>
<accession>A0A1I6CUQ0</accession>
<dbReference type="OrthoDB" id="9801899at2"/>
<evidence type="ECO:0000313" key="3">
    <source>
        <dbReference type="EMBL" id="SFQ96929.1"/>
    </source>
</evidence>
<protein>
    <submittedName>
        <fullName evidence="3">CBS domain-containing protein</fullName>
    </submittedName>
</protein>
<sequence length="354" mass="40261">MELSDKLEKVQVSPDLPIVQALEKMDRAARQILLVTDEDGRLLGTITDGDVRRALLEGVNLQELVSRIMNPYPKILPAGSSLEAARQLMVDHGIRHVPLVDKLGRVVDLLVWQELFLPRAEAHSERVVIMAGGQGTRLDPFTRVLPKPMIPLRDKPIIEVIMEKFYHQGLSQFILCLGYKAEIIRLYFNGNTRPYHIDFVQEEAPLGTAGALSLLAGHLDGTFLLTNCDIIVEMDYAHLLQYHRERENTITIVGALKEFVVPYGVLRTEDSSFWIEEKPNFHFLVNTGLYVLEPAVLTLVPEGKRIDMPELINAVQDQELRIGVYPHYGRWFDIGQWDEYQQTLKFFETMGFGG</sequence>
<feature type="domain" description="CBS" evidence="2">
    <location>
        <begin position="69"/>
        <end position="125"/>
    </location>
</feature>
<dbReference type="Gene3D" id="3.10.580.10">
    <property type="entry name" value="CBS-domain"/>
    <property type="match status" value="1"/>
</dbReference>
<feature type="domain" description="CBS" evidence="2">
    <location>
        <begin position="4"/>
        <end position="63"/>
    </location>
</feature>
<dbReference type="InterPro" id="IPR050486">
    <property type="entry name" value="Mannose-1P_guanyltransferase"/>
</dbReference>
<organism evidence="3 4">
    <name type="scientific">Desulfoscipio geothermicus DSM 3669</name>
    <dbReference type="NCBI Taxonomy" id="1121426"/>
    <lineage>
        <taxon>Bacteria</taxon>
        <taxon>Bacillati</taxon>
        <taxon>Bacillota</taxon>
        <taxon>Clostridia</taxon>
        <taxon>Eubacteriales</taxon>
        <taxon>Desulfallaceae</taxon>
        <taxon>Desulfoscipio</taxon>
    </lineage>
</organism>
<dbReference type="RefSeq" id="WP_092481760.1">
    <property type="nucleotide sequence ID" value="NZ_FOYM01000002.1"/>
</dbReference>
<dbReference type="EMBL" id="FOYM01000002">
    <property type="protein sequence ID" value="SFQ96929.1"/>
    <property type="molecule type" value="Genomic_DNA"/>
</dbReference>
<dbReference type="CDD" id="cd06426">
    <property type="entry name" value="NTP_transferase_like_2"/>
    <property type="match status" value="1"/>
</dbReference>
<evidence type="ECO:0000313" key="4">
    <source>
        <dbReference type="Proteomes" id="UP000199584"/>
    </source>
</evidence>
<keyword evidence="1" id="KW-0129">CBS domain</keyword>
<dbReference type="InterPro" id="IPR005835">
    <property type="entry name" value="NTP_transferase_dom"/>
</dbReference>
<dbReference type="AlphaFoldDB" id="A0A1I6CUQ0"/>
<dbReference type="CDD" id="cd04607">
    <property type="entry name" value="CBS_pair_NTP_transferase_assoc"/>
    <property type="match status" value="1"/>
</dbReference>
<dbReference type="STRING" id="39060.SAMN05660706_10286"/>
<proteinExistence type="predicted"/>
<dbReference type="Gene3D" id="3.90.550.10">
    <property type="entry name" value="Spore Coat Polysaccharide Biosynthesis Protein SpsA, Chain A"/>
    <property type="match status" value="1"/>
</dbReference>
<dbReference type="SUPFAM" id="SSF53448">
    <property type="entry name" value="Nucleotide-diphospho-sugar transferases"/>
    <property type="match status" value="1"/>
</dbReference>
<dbReference type="SUPFAM" id="SSF54631">
    <property type="entry name" value="CBS-domain pair"/>
    <property type="match status" value="1"/>
</dbReference>
<keyword evidence="4" id="KW-1185">Reference proteome</keyword>
<dbReference type="PANTHER" id="PTHR22572">
    <property type="entry name" value="SUGAR-1-PHOSPHATE GUANYL TRANSFERASE"/>
    <property type="match status" value="1"/>
</dbReference>
<dbReference type="Pfam" id="PF00571">
    <property type="entry name" value="CBS"/>
    <property type="match status" value="2"/>
</dbReference>
<dbReference type="Pfam" id="PF00483">
    <property type="entry name" value="NTP_transferase"/>
    <property type="match status" value="1"/>
</dbReference>
<dbReference type="PROSITE" id="PS51371">
    <property type="entry name" value="CBS"/>
    <property type="match status" value="2"/>
</dbReference>
<dbReference type="InterPro" id="IPR029044">
    <property type="entry name" value="Nucleotide-diphossugar_trans"/>
</dbReference>
<reference evidence="4" key="1">
    <citation type="submission" date="2016-10" db="EMBL/GenBank/DDBJ databases">
        <authorList>
            <person name="Varghese N."/>
            <person name="Submissions S."/>
        </authorList>
    </citation>
    <scope>NUCLEOTIDE SEQUENCE [LARGE SCALE GENOMIC DNA]</scope>
    <source>
        <strain evidence="4">DSM 3669</strain>
    </source>
</reference>
<dbReference type="InterPro" id="IPR000644">
    <property type="entry name" value="CBS_dom"/>
</dbReference>
<dbReference type="SMART" id="SM00116">
    <property type="entry name" value="CBS"/>
    <property type="match status" value="2"/>
</dbReference>
<name>A0A1I6CUQ0_9FIRM</name>
<dbReference type="Proteomes" id="UP000199584">
    <property type="component" value="Unassembled WGS sequence"/>
</dbReference>
<gene>
    <name evidence="3" type="ORF">SAMN05660706_10286</name>
</gene>
<dbReference type="InterPro" id="IPR046342">
    <property type="entry name" value="CBS_dom_sf"/>
</dbReference>